<dbReference type="PROSITE" id="PS50069">
    <property type="entry name" value="CULLIN_2"/>
    <property type="match status" value="1"/>
</dbReference>
<evidence type="ECO:0000256" key="3">
    <source>
        <dbReference type="ARBA" id="ARBA00022843"/>
    </source>
</evidence>
<proteinExistence type="inferred from homology"/>
<name>A0A8H7AS43_9EURO</name>
<evidence type="ECO:0000256" key="6">
    <source>
        <dbReference type="SAM" id="MobiDB-lite"/>
    </source>
</evidence>
<dbReference type="Pfam" id="PF00888">
    <property type="entry name" value="Cullin"/>
    <property type="match status" value="1"/>
</dbReference>
<feature type="compositionally biased region" description="Basic and acidic residues" evidence="6">
    <location>
        <begin position="30"/>
        <end position="46"/>
    </location>
</feature>
<dbReference type="FunFam" id="1.10.10.10:FF:000014">
    <property type="entry name" value="Cullin 1"/>
    <property type="match status" value="1"/>
</dbReference>
<dbReference type="Proteomes" id="UP000606974">
    <property type="component" value="Unassembled WGS sequence"/>
</dbReference>
<accession>A0A8H7AS43</accession>
<dbReference type="InterPro" id="IPR059120">
    <property type="entry name" value="Cullin-like_AB"/>
</dbReference>
<dbReference type="InterPro" id="IPR001373">
    <property type="entry name" value="Cullin_N"/>
</dbReference>
<feature type="domain" description="Cullin family profile" evidence="7">
    <location>
        <begin position="502"/>
        <end position="760"/>
    </location>
</feature>
<gene>
    <name evidence="8" type="ORF">GJ744_002338</name>
</gene>
<dbReference type="AlphaFoldDB" id="A0A8H7AS43"/>
<evidence type="ECO:0000313" key="8">
    <source>
        <dbReference type="EMBL" id="KAF7512176.1"/>
    </source>
</evidence>
<comment type="caution">
    <text evidence="8">The sequence shown here is derived from an EMBL/GenBank/DDBJ whole genome shotgun (WGS) entry which is preliminary data.</text>
</comment>
<dbReference type="Gene3D" id="1.10.10.10">
    <property type="entry name" value="Winged helix-like DNA-binding domain superfamily/Winged helix DNA-binding domain"/>
    <property type="match status" value="1"/>
</dbReference>
<dbReference type="SUPFAM" id="SSF75632">
    <property type="entry name" value="Cullin homology domain"/>
    <property type="match status" value="1"/>
</dbReference>
<dbReference type="SUPFAM" id="SSF46785">
    <property type="entry name" value="Winged helix' DNA-binding domain"/>
    <property type="match status" value="1"/>
</dbReference>
<evidence type="ECO:0000256" key="2">
    <source>
        <dbReference type="ARBA" id="ARBA00022499"/>
    </source>
</evidence>
<dbReference type="InterPro" id="IPR036317">
    <property type="entry name" value="Cullin_homology_sf"/>
</dbReference>
<keyword evidence="9" id="KW-1185">Reference proteome</keyword>
<organism evidence="8 9">
    <name type="scientific">Endocarpon pusillum</name>
    <dbReference type="NCBI Taxonomy" id="364733"/>
    <lineage>
        <taxon>Eukaryota</taxon>
        <taxon>Fungi</taxon>
        <taxon>Dikarya</taxon>
        <taxon>Ascomycota</taxon>
        <taxon>Pezizomycotina</taxon>
        <taxon>Eurotiomycetes</taxon>
        <taxon>Chaetothyriomycetidae</taxon>
        <taxon>Verrucariales</taxon>
        <taxon>Verrucariaceae</taxon>
        <taxon>Endocarpon</taxon>
    </lineage>
</organism>
<dbReference type="InterPro" id="IPR045093">
    <property type="entry name" value="Cullin"/>
</dbReference>
<dbReference type="SMART" id="SM00182">
    <property type="entry name" value="CULLIN"/>
    <property type="match status" value="1"/>
</dbReference>
<dbReference type="InterPro" id="IPR036390">
    <property type="entry name" value="WH_DNA-bd_sf"/>
</dbReference>
<protein>
    <recommendedName>
        <fullName evidence="7">Cullin family profile domain-containing protein</fullName>
    </recommendedName>
</protein>
<evidence type="ECO:0000256" key="4">
    <source>
        <dbReference type="PROSITE-ProRule" id="PRU00330"/>
    </source>
</evidence>
<reference evidence="8" key="1">
    <citation type="submission" date="2020-02" db="EMBL/GenBank/DDBJ databases">
        <authorList>
            <person name="Palmer J.M."/>
        </authorList>
    </citation>
    <scope>NUCLEOTIDE SEQUENCE</scope>
    <source>
        <strain evidence="8">EPUS1.4</strain>
        <tissue evidence="8">Thallus</tissue>
    </source>
</reference>
<sequence length="887" mass="100776">MQPSGKPVKRRKLTDNRHSDTHRQKSLSDLFRHQNCHADHPEDEARSTVANQALLSQSGQQQKSSPPSSSSLEMYNFPTTKPHMNGVIDLTGSPPPSSSYPKKASLSASPRPTAFTPHHGAKRLVVKNLRTTPKTDPEQYFQKVWGQLDTALATIFGDQNAKQSLEELYKGAENLCRQGKSPDLYTRLRARCESHLAGKIREGLAGKALQLSNVDLLSSYLEAWSTWSGRLVTIRSIFFYLDQTYLRRNPENPGIIEMGYILFKTRVFQDENLKAKIMQGVLEVVDLDRKSRGDERSSMLLKKSIAMFHDLGIYFSDFEPSFSKLSETFFDKWAAEKTVNGGLSSYAHDSHALLAREIMRCDLYSFDRSTRAGLAQQFDHTVVEMHHDFLVEEDSVLKLLEDNDATSLERVYYLLERIQKGNDLGPIFDQYICEEGCAIVFDEKRESEMVVRLLDFKKKLDHFHRYSFHGNETIGNGLHKSFEYFINKTKKTQANWDTDNAKPGEMIAKHVDQLLKGGVKAIPKLAPATKDTLGPVEDDYDDEKGVDEDAEINHHLSLALDLFRFVHGKAVFEAFYKKDLARRLLMGRSASNDAERNMLGRLKTECGAGFTHNLESMFKDMDLARDEMVSYNQLQNDRGTKGSGPDLTVNVLSSAAWPSYPDVSVTIPPAISKLISNFESYYHQKHSGRKLHWKHALAHCQLKAYYPKGIRKEIVVSGFQAIVLLLFNDLAENATLSYTDIQSATSLPLAELDRTLQSLACARYRVLIKHPKGRDVHPTDTFSYNAHFTDPKTRIKINQIQLKETKEENRETHVRVAADRHYETQAAIVRIMKSRKTIAHADLVAEVIKATRSRGVLEPQDIKKNIDKLMEKDYMERTEGNNYAYVA</sequence>
<dbReference type="OrthoDB" id="27073at2759"/>
<dbReference type="Gene3D" id="3.30.230.130">
    <property type="entry name" value="Cullin, Chain C, Domain 2"/>
    <property type="match status" value="1"/>
</dbReference>
<dbReference type="GO" id="GO:0031625">
    <property type="term" value="F:ubiquitin protein ligase binding"/>
    <property type="evidence" value="ECO:0007669"/>
    <property type="project" value="InterPro"/>
</dbReference>
<comment type="similarity">
    <text evidence="1 4 5">Belongs to the cullin family.</text>
</comment>
<evidence type="ECO:0000256" key="5">
    <source>
        <dbReference type="RuleBase" id="RU003829"/>
    </source>
</evidence>
<dbReference type="PANTHER" id="PTHR11932">
    <property type="entry name" value="CULLIN"/>
    <property type="match status" value="1"/>
</dbReference>
<dbReference type="InterPro" id="IPR036388">
    <property type="entry name" value="WH-like_DNA-bd_sf"/>
</dbReference>
<dbReference type="SUPFAM" id="SSF74788">
    <property type="entry name" value="Cullin repeat-like"/>
    <property type="match status" value="1"/>
</dbReference>
<feature type="compositionally biased region" description="Low complexity" evidence="6">
    <location>
        <begin position="99"/>
        <end position="110"/>
    </location>
</feature>
<dbReference type="InterPro" id="IPR016158">
    <property type="entry name" value="Cullin_homology"/>
</dbReference>
<dbReference type="InterPro" id="IPR019559">
    <property type="entry name" value="Cullin_neddylation_domain"/>
</dbReference>
<keyword evidence="2" id="KW-1017">Isopeptide bond</keyword>
<dbReference type="GO" id="GO:0006511">
    <property type="term" value="P:ubiquitin-dependent protein catabolic process"/>
    <property type="evidence" value="ECO:0007669"/>
    <property type="project" value="InterPro"/>
</dbReference>
<dbReference type="Gene3D" id="1.20.1310.10">
    <property type="entry name" value="Cullin Repeats"/>
    <property type="match status" value="4"/>
</dbReference>
<dbReference type="SMART" id="SM00884">
    <property type="entry name" value="Cullin_Nedd8"/>
    <property type="match status" value="1"/>
</dbReference>
<evidence type="ECO:0000259" key="7">
    <source>
        <dbReference type="PROSITE" id="PS50069"/>
    </source>
</evidence>
<dbReference type="EMBL" id="JAACFV010000014">
    <property type="protein sequence ID" value="KAF7512176.1"/>
    <property type="molecule type" value="Genomic_DNA"/>
</dbReference>
<feature type="compositionally biased region" description="Low complexity" evidence="6">
    <location>
        <begin position="56"/>
        <end position="71"/>
    </location>
</feature>
<evidence type="ECO:0000256" key="1">
    <source>
        <dbReference type="ARBA" id="ARBA00006019"/>
    </source>
</evidence>
<feature type="compositionally biased region" description="Basic and acidic residues" evidence="6">
    <location>
        <begin position="13"/>
        <end position="23"/>
    </location>
</feature>
<dbReference type="Pfam" id="PF10557">
    <property type="entry name" value="Cullin_Nedd8"/>
    <property type="match status" value="1"/>
</dbReference>
<dbReference type="InterPro" id="IPR016159">
    <property type="entry name" value="Cullin_repeat-like_dom_sf"/>
</dbReference>
<dbReference type="FunFam" id="1.20.1310.10:FF:000031">
    <property type="entry name" value="Ubiquitin ligase subunit CulD"/>
    <property type="match status" value="1"/>
</dbReference>
<dbReference type="Pfam" id="PF26557">
    <property type="entry name" value="Cullin_AB"/>
    <property type="match status" value="1"/>
</dbReference>
<evidence type="ECO:0000313" key="9">
    <source>
        <dbReference type="Proteomes" id="UP000606974"/>
    </source>
</evidence>
<dbReference type="FunFam" id="1.20.1310.10:FF:000035">
    <property type="entry name" value="Ubiquitin ligase subunit CulD, putative"/>
    <property type="match status" value="1"/>
</dbReference>
<feature type="region of interest" description="Disordered" evidence="6">
    <location>
        <begin position="1"/>
        <end position="120"/>
    </location>
</feature>
<keyword evidence="3" id="KW-0832">Ubl conjugation</keyword>